<dbReference type="GO" id="GO:0004571">
    <property type="term" value="F:mannosyl-oligosaccharide 1,2-alpha-mannosidase activity"/>
    <property type="evidence" value="ECO:0007669"/>
    <property type="project" value="InterPro"/>
</dbReference>
<keyword evidence="6" id="KW-1133">Transmembrane helix</keyword>
<dbReference type="Proteomes" id="UP001419268">
    <property type="component" value="Unassembled WGS sequence"/>
</dbReference>
<dbReference type="GO" id="GO:0005783">
    <property type="term" value="C:endoplasmic reticulum"/>
    <property type="evidence" value="ECO:0007669"/>
    <property type="project" value="TreeGrafter"/>
</dbReference>
<evidence type="ECO:0000256" key="3">
    <source>
        <dbReference type="ARBA" id="ARBA00007658"/>
    </source>
</evidence>
<dbReference type="InterPro" id="IPR012341">
    <property type="entry name" value="6hp_glycosidase-like_sf"/>
</dbReference>
<keyword evidence="4" id="KW-0378">Hydrolase</keyword>
<comment type="cofactor">
    <cofactor evidence="1">
        <name>Ca(2+)</name>
        <dbReference type="ChEBI" id="CHEBI:29108"/>
    </cofactor>
</comment>
<gene>
    <name evidence="7" type="ORF">Scep_030027</name>
</gene>
<comment type="caution">
    <text evidence="7">The sequence shown here is derived from an EMBL/GenBank/DDBJ whole genome shotgun (WGS) entry which is preliminary data.</text>
</comment>
<keyword evidence="6" id="KW-0472">Membrane</keyword>
<organism evidence="7 8">
    <name type="scientific">Stephania cephalantha</name>
    <dbReference type="NCBI Taxonomy" id="152367"/>
    <lineage>
        <taxon>Eukaryota</taxon>
        <taxon>Viridiplantae</taxon>
        <taxon>Streptophyta</taxon>
        <taxon>Embryophyta</taxon>
        <taxon>Tracheophyta</taxon>
        <taxon>Spermatophyta</taxon>
        <taxon>Magnoliopsida</taxon>
        <taxon>Ranunculales</taxon>
        <taxon>Menispermaceae</taxon>
        <taxon>Menispermoideae</taxon>
        <taxon>Cissampelideae</taxon>
        <taxon>Stephania</taxon>
    </lineage>
</organism>
<dbReference type="InterPro" id="IPR050749">
    <property type="entry name" value="Glycosyl_Hydrolase_47"/>
</dbReference>
<comment type="pathway">
    <text evidence="2">Protein modification; protein glycosylation.</text>
</comment>
<evidence type="ECO:0000256" key="6">
    <source>
        <dbReference type="SAM" id="Phobius"/>
    </source>
</evidence>
<dbReference type="GO" id="GO:0000139">
    <property type="term" value="C:Golgi membrane"/>
    <property type="evidence" value="ECO:0007669"/>
    <property type="project" value="TreeGrafter"/>
</dbReference>
<reference evidence="7 8" key="1">
    <citation type="submission" date="2024-01" db="EMBL/GenBank/DDBJ databases">
        <title>Genome assemblies of Stephania.</title>
        <authorList>
            <person name="Yang L."/>
        </authorList>
    </citation>
    <scope>NUCLEOTIDE SEQUENCE [LARGE SCALE GENOMIC DNA]</scope>
    <source>
        <strain evidence="7">JXDWG</strain>
        <tissue evidence="7">Leaf</tissue>
    </source>
</reference>
<dbReference type="SUPFAM" id="SSF48225">
    <property type="entry name" value="Seven-hairpin glycosidases"/>
    <property type="match status" value="1"/>
</dbReference>
<dbReference type="InterPro" id="IPR001382">
    <property type="entry name" value="Glyco_hydro_47"/>
</dbReference>
<evidence type="ECO:0000256" key="5">
    <source>
        <dbReference type="ARBA" id="ARBA00023157"/>
    </source>
</evidence>
<protein>
    <recommendedName>
        <fullName evidence="9">Alpha-1,2-Mannosidase</fullName>
    </recommendedName>
</protein>
<dbReference type="PANTHER" id="PTHR11742:SF6">
    <property type="entry name" value="MANNOSYL-OLIGOSACCHARIDE ALPHA-1,2-MANNOSIDASE IA-RELATED"/>
    <property type="match status" value="1"/>
</dbReference>
<evidence type="ECO:0000313" key="7">
    <source>
        <dbReference type="EMBL" id="KAK9083556.1"/>
    </source>
</evidence>
<name>A0AAP0DZ09_9MAGN</name>
<dbReference type="AlphaFoldDB" id="A0AAP0DZ09"/>
<dbReference type="Pfam" id="PF01532">
    <property type="entry name" value="Glyco_hydro_47"/>
    <property type="match status" value="1"/>
</dbReference>
<dbReference type="GO" id="GO:0005509">
    <property type="term" value="F:calcium ion binding"/>
    <property type="evidence" value="ECO:0007669"/>
    <property type="project" value="InterPro"/>
</dbReference>
<feature type="transmembrane region" description="Helical" evidence="6">
    <location>
        <begin position="72"/>
        <end position="97"/>
    </location>
</feature>
<evidence type="ECO:0000313" key="8">
    <source>
        <dbReference type="Proteomes" id="UP001419268"/>
    </source>
</evidence>
<dbReference type="InterPro" id="IPR036026">
    <property type="entry name" value="Seven-hairpin_glycosidases"/>
</dbReference>
<dbReference type="GO" id="GO:0005975">
    <property type="term" value="P:carbohydrate metabolic process"/>
    <property type="evidence" value="ECO:0007669"/>
    <property type="project" value="InterPro"/>
</dbReference>
<evidence type="ECO:0008006" key="9">
    <source>
        <dbReference type="Google" id="ProtNLM"/>
    </source>
</evidence>
<comment type="similarity">
    <text evidence="3">Belongs to the glycosyl hydrolase 47 family.</text>
</comment>
<sequence>MTPNGGVAYYSKFSTISQPGVSISDPGAAGGVVISKFLRHWFISGTVQSYGLMPYFELWLLHRIVTDLVIRVHNFVGLSPLLFFCAADLIEIFGIGISDGLEMEELATKLGPQSKDGVNSFGGLGATLIDSLDTLFIMGLDEQFQKAKEKRFKDKEDERQFIAFALAYAYFGYCWSLKRTYKVWNASLEWRERYRVQLRAFKALSTVVDIDALGIGNWQLNQHLG</sequence>
<dbReference type="Gene3D" id="1.50.10.10">
    <property type="match status" value="1"/>
</dbReference>
<keyword evidence="8" id="KW-1185">Reference proteome</keyword>
<feature type="transmembrane region" description="Helical" evidence="6">
    <location>
        <begin position="41"/>
        <end position="60"/>
    </location>
</feature>
<keyword evidence="5" id="KW-1015">Disulfide bond</keyword>
<evidence type="ECO:0000256" key="4">
    <source>
        <dbReference type="ARBA" id="ARBA00022801"/>
    </source>
</evidence>
<evidence type="ECO:0000256" key="1">
    <source>
        <dbReference type="ARBA" id="ARBA00001913"/>
    </source>
</evidence>
<feature type="transmembrane region" description="Helical" evidence="6">
    <location>
        <begin position="161"/>
        <end position="178"/>
    </location>
</feature>
<proteinExistence type="inferred from homology"/>
<keyword evidence="6" id="KW-0812">Transmembrane</keyword>
<accession>A0AAP0DZ09</accession>
<evidence type="ECO:0000256" key="2">
    <source>
        <dbReference type="ARBA" id="ARBA00004922"/>
    </source>
</evidence>
<dbReference type="PANTHER" id="PTHR11742">
    <property type="entry name" value="MANNOSYL-OLIGOSACCHARIDE ALPHA-1,2-MANNOSIDASE-RELATED"/>
    <property type="match status" value="1"/>
</dbReference>
<dbReference type="EMBL" id="JBBNAG010000013">
    <property type="protein sequence ID" value="KAK9083556.1"/>
    <property type="molecule type" value="Genomic_DNA"/>
</dbReference>